<feature type="domain" description="Core-binding (CB)" evidence="7">
    <location>
        <begin position="100"/>
        <end position="184"/>
    </location>
</feature>
<protein>
    <submittedName>
        <fullName evidence="8">Site-specific integrase</fullName>
    </submittedName>
</protein>
<evidence type="ECO:0000313" key="9">
    <source>
        <dbReference type="Proteomes" id="UP001549749"/>
    </source>
</evidence>
<sequence length="412" mass="47597">MKALTAIIHDTRREKKDLKYPVKIRITYQRKQVYYPTRFDLSIEEFNKLFTAKPREEYKKILLELTGLQTKAQEIIDDLKGGFNWKGFDAKFLKKKSDWNSVLSIYTDYSKALRAEERIGTALSYECSMNSVKKFTENMRKVSFDDITPEFLNKYENWMLGNGRSITTVGIYLRALRTVFNIAISDKIISRDFYPFGKGKYEIPTGKNVKKALKLSEVGEIYHYDPNPAIAGEEQSKAFWLLSYLSNGINPKDIALLKFKDIQGDFIIYERAKTKRSRRGNPTIITIPFTDDIKSIIERWGNKDTLPDNYIFPILERGITPERQHALIHQFVKVTNKGMRGIAKNLKLNKDVTTYTARHSYATVLKRSGASTEFISETLGHADAKTTKNYLDSFEDEKKLEMAKVLTAFKNS</sequence>
<dbReference type="InterPro" id="IPR013762">
    <property type="entry name" value="Integrase-like_cat_sf"/>
</dbReference>
<dbReference type="InterPro" id="IPR011010">
    <property type="entry name" value="DNA_brk_join_enz"/>
</dbReference>
<evidence type="ECO:0000256" key="5">
    <source>
        <dbReference type="PROSITE-ProRule" id="PRU01248"/>
    </source>
</evidence>
<accession>A0ABV2T8W6</accession>
<dbReference type="RefSeq" id="WP_354662028.1">
    <property type="nucleotide sequence ID" value="NZ_JBEXAC010000002.1"/>
</dbReference>
<proteinExistence type="inferred from homology"/>
<dbReference type="SUPFAM" id="SSF56349">
    <property type="entry name" value="DNA breaking-rejoining enzymes"/>
    <property type="match status" value="1"/>
</dbReference>
<organism evidence="8 9">
    <name type="scientific">Chitinophaga defluvii</name>
    <dbReference type="NCBI Taxonomy" id="3163343"/>
    <lineage>
        <taxon>Bacteria</taxon>
        <taxon>Pseudomonadati</taxon>
        <taxon>Bacteroidota</taxon>
        <taxon>Chitinophagia</taxon>
        <taxon>Chitinophagales</taxon>
        <taxon>Chitinophagaceae</taxon>
        <taxon>Chitinophaga</taxon>
    </lineage>
</organism>
<dbReference type="PROSITE" id="PS51900">
    <property type="entry name" value="CB"/>
    <property type="match status" value="1"/>
</dbReference>
<evidence type="ECO:0000256" key="1">
    <source>
        <dbReference type="ARBA" id="ARBA00008857"/>
    </source>
</evidence>
<name>A0ABV2T8W6_9BACT</name>
<dbReference type="InterPro" id="IPR050090">
    <property type="entry name" value="Tyrosine_recombinase_XerCD"/>
</dbReference>
<feature type="domain" description="Tyr recombinase" evidence="6">
    <location>
        <begin position="208"/>
        <end position="403"/>
    </location>
</feature>
<evidence type="ECO:0000256" key="3">
    <source>
        <dbReference type="ARBA" id="ARBA00023125"/>
    </source>
</evidence>
<dbReference type="InterPro" id="IPR002104">
    <property type="entry name" value="Integrase_catalytic"/>
</dbReference>
<dbReference type="EMBL" id="JBEXAC010000002">
    <property type="protein sequence ID" value="MET6999466.1"/>
    <property type="molecule type" value="Genomic_DNA"/>
</dbReference>
<dbReference type="Gene3D" id="1.10.150.130">
    <property type="match status" value="1"/>
</dbReference>
<dbReference type="InterPro" id="IPR044068">
    <property type="entry name" value="CB"/>
</dbReference>
<dbReference type="Pfam" id="PF13102">
    <property type="entry name" value="Phage_int_SAM_5"/>
    <property type="match status" value="1"/>
</dbReference>
<evidence type="ECO:0000256" key="2">
    <source>
        <dbReference type="ARBA" id="ARBA00022908"/>
    </source>
</evidence>
<keyword evidence="3 5" id="KW-0238">DNA-binding</keyword>
<dbReference type="PROSITE" id="PS51898">
    <property type="entry name" value="TYR_RECOMBINASE"/>
    <property type="match status" value="1"/>
</dbReference>
<comment type="caution">
    <text evidence="8">The sequence shown here is derived from an EMBL/GenBank/DDBJ whole genome shotgun (WGS) entry which is preliminary data.</text>
</comment>
<dbReference type="Gene3D" id="1.10.443.10">
    <property type="entry name" value="Intergrase catalytic core"/>
    <property type="match status" value="1"/>
</dbReference>
<dbReference type="Proteomes" id="UP001549749">
    <property type="component" value="Unassembled WGS sequence"/>
</dbReference>
<dbReference type="PANTHER" id="PTHR30349">
    <property type="entry name" value="PHAGE INTEGRASE-RELATED"/>
    <property type="match status" value="1"/>
</dbReference>
<dbReference type="InterPro" id="IPR025269">
    <property type="entry name" value="SAM-like_dom"/>
</dbReference>
<reference evidence="8 9" key="1">
    <citation type="submission" date="2024-06" db="EMBL/GenBank/DDBJ databases">
        <title>Chitinophaga defluvii sp. nov., isolated from municipal sewage.</title>
        <authorList>
            <person name="Zhang L."/>
        </authorList>
    </citation>
    <scope>NUCLEOTIDE SEQUENCE [LARGE SCALE GENOMIC DNA]</scope>
    <source>
        <strain evidence="8 9">H8</strain>
    </source>
</reference>
<evidence type="ECO:0000256" key="4">
    <source>
        <dbReference type="ARBA" id="ARBA00023172"/>
    </source>
</evidence>
<evidence type="ECO:0000313" key="8">
    <source>
        <dbReference type="EMBL" id="MET6999466.1"/>
    </source>
</evidence>
<evidence type="ECO:0000259" key="7">
    <source>
        <dbReference type="PROSITE" id="PS51900"/>
    </source>
</evidence>
<keyword evidence="4" id="KW-0233">DNA recombination</keyword>
<keyword evidence="2" id="KW-0229">DNA integration</keyword>
<gene>
    <name evidence="8" type="ORF">ABR189_18905</name>
</gene>
<dbReference type="Pfam" id="PF00589">
    <property type="entry name" value="Phage_integrase"/>
    <property type="match status" value="1"/>
</dbReference>
<comment type="similarity">
    <text evidence="1">Belongs to the 'phage' integrase family.</text>
</comment>
<dbReference type="InterPro" id="IPR010998">
    <property type="entry name" value="Integrase_recombinase_N"/>
</dbReference>
<evidence type="ECO:0000259" key="6">
    <source>
        <dbReference type="PROSITE" id="PS51898"/>
    </source>
</evidence>
<keyword evidence="9" id="KW-1185">Reference proteome</keyword>
<dbReference type="PANTHER" id="PTHR30349:SF64">
    <property type="entry name" value="PROPHAGE INTEGRASE INTD-RELATED"/>
    <property type="match status" value="1"/>
</dbReference>